<name>A0A6A6UBZ1_9PEZI</name>
<organism evidence="1 2">
    <name type="scientific">Microthyrium microscopicum</name>
    <dbReference type="NCBI Taxonomy" id="703497"/>
    <lineage>
        <taxon>Eukaryota</taxon>
        <taxon>Fungi</taxon>
        <taxon>Dikarya</taxon>
        <taxon>Ascomycota</taxon>
        <taxon>Pezizomycotina</taxon>
        <taxon>Dothideomycetes</taxon>
        <taxon>Dothideomycetes incertae sedis</taxon>
        <taxon>Microthyriales</taxon>
        <taxon>Microthyriaceae</taxon>
        <taxon>Microthyrium</taxon>
    </lineage>
</organism>
<evidence type="ECO:0000313" key="1">
    <source>
        <dbReference type="EMBL" id="KAF2668977.1"/>
    </source>
</evidence>
<proteinExistence type="predicted"/>
<accession>A0A6A6UBZ1</accession>
<reference evidence="1" key="1">
    <citation type="journal article" date="2020" name="Stud. Mycol.">
        <title>101 Dothideomycetes genomes: a test case for predicting lifestyles and emergence of pathogens.</title>
        <authorList>
            <person name="Haridas S."/>
            <person name="Albert R."/>
            <person name="Binder M."/>
            <person name="Bloem J."/>
            <person name="Labutti K."/>
            <person name="Salamov A."/>
            <person name="Andreopoulos B."/>
            <person name="Baker S."/>
            <person name="Barry K."/>
            <person name="Bills G."/>
            <person name="Bluhm B."/>
            <person name="Cannon C."/>
            <person name="Castanera R."/>
            <person name="Culley D."/>
            <person name="Daum C."/>
            <person name="Ezra D."/>
            <person name="Gonzalez J."/>
            <person name="Henrissat B."/>
            <person name="Kuo A."/>
            <person name="Liang C."/>
            <person name="Lipzen A."/>
            <person name="Lutzoni F."/>
            <person name="Magnuson J."/>
            <person name="Mondo S."/>
            <person name="Nolan M."/>
            <person name="Ohm R."/>
            <person name="Pangilinan J."/>
            <person name="Park H.-J."/>
            <person name="Ramirez L."/>
            <person name="Alfaro M."/>
            <person name="Sun H."/>
            <person name="Tritt A."/>
            <person name="Yoshinaga Y."/>
            <person name="Zwiers L.-H."/>
            <person name="Turgeon B."/>
            <person name="Goodwin S."/>
            <person name="Spatafora J."/>
            <person name="Crous P."/>
            <person name="Grigoriev I."/>
        </authorList>
    </citation>
    <scope>NUCLEOTIDE SEQUENCE</scope>
    <source>
        <strain evidence="1">CBS 115976</strain>
    </source>
</reference>
<dbReference type="EMBL" id="MU004235">
    <property type="protein sequence ID" value="KAF2668977.1"/>
    <property type="molecule type" value="Genomic_DNA"/>
</dbReference>
<evidence type="ECO:0000313" key="2">
    <source>
        <dbReference type="Proteomes" id="UP000799302"/>
    </source>
</evidence>
<dbReference type="Proteomes" id="UP000799302">
    <property type="component" value="Unassembled WGS sequence"/>
</dbReference>
<protein>
    <submittedName>
        <fullName evidence="1">Uncharacterized protein</fullName>
    </submittedName>
</protein>
<sequence>MSNAAQIHNGAIPLYQLPTEVLDMILKLAYEEEIPTRDAYHLCKTCPSVWYPGATAGTQVSRRFRDLSRRLLFRVIKLLYYPDGRVGEDMGDQLFAHRLNSVDYPDSPLQLCRILILEFGYEGVDTPPETPVMDVIDKISPLATYFGNVMCLTVVWFNETDASFWFLWSIIRTMVHLRHFSAFKSNGKKITHSRLKELTSYPWRLDYFCSDSCLAGMAPIAPPGYTPNALYTVLTPVTVPMTMEAIEELLSTQKRSLRTLEIALLTQPIPVLAEGEEPTPPQLIFDKIHKLTLRLIPKQMLPATYAYDVLDPERVVLQLIGPESLDVTIDLSEFGIADPDQDTEDFIAGFLQALITHEKPTKIVKIFYAPDVSLVNVPNTRIYATLTFDPLTHRYPWYRFQEIAIRFHDQGVQLLFTPNIGLGWFTFMMGRILESQTVQRNP</sequence>
<gene>
    <name evidence="1" type="ORF">BT63DRAFT_478871</name>
</gene>
<keyword evidence="2" id="KW-1185">Reference proteome</keyword>
<dbReference type="AlphaFoldDB" id="A0A6A6UBZ1"/>